<organism evidence="1 2">
    <name type="scientific">Violaceomyces palustris</name>
    <dbReference type="NCBI Taxonomy" id="1673888"/>
    <lineage>
        <taxon>Eukaryota</taxon>
        <taxon>Fungi</taxon>
        <taxon>Dikarya</taxon>
        <taxon>Basidiomycota</taxon>
        <taxon>Ustilaginomycotina</taxon>
        <taxon>Ustilaginomycetes</taxon>
        <taxon>Violaceomycetales</taxon>
        <taxon>Violaceomycetaceae</taxon>
        <taxon>Violaceomyces</taxon>
    </lineage>
</organism>
<evidence type="ECO:0000313" key="1">
    <source>
        <dbReference type="EMBL" id="PWN53897.1"/>
    </source>
</evidence>
<name>A0ACD0P761_9BASI</name>
<dbReference type="Proteomes" id="UP000245626">
    <property type="component" value="Unassembled WGS sequence"/>
</dbReference>
<protein>
    <submittedName>
        <fullName evidence="1">Uncharacterized protein</fullName>
    </submittedName>
</protein>
<sequence>MSADSHGSTSLAYASAHDYSPTHLHQHDPISQRSSSVVSAGRASSSIADQHPTSSSQRNASVSKPYPANYFASQPHEGYPYPNESASPSYYHPSQHGPPSNPQPQPGISRSGGSVGSSGNQNYYQHGYHSSSQPPQAYRQPPRGYTTGPPPARPSQE</sequence>
<evidence type="ECO:0000313" key="2">
    <source>
        <dbReference type="Proteomes" id="UP000245626"/>
    </source>
</evidence>
<reference evidence="1 2" key="1">
    <citation type="journal article" date="2018" name="Mol. Biol. Evol.">
        <title>Broad Genomic Sampling Reveals a Smut Pathogenic Ancestry of the Fungal Clade Ustilaginomycotina.</title>
        <authorList>
            <person name="Kijpornyongpan T."/>
            <person name="Mondo S.J."/>
            <person name="Barry K."/>
            <person name="Sandor L."/>
            <person name="Lee J."/>
            <person name="Lipzen A."/>
            <person name="Pangilinan J."/>
            <person name="LaButti K."/>
            <person name="Hainaut M."/>
            <person name="Henrissat B."/>
            <person name="Grigoriev I.V."/>
            <person name="Spatafora J.W."/>
            <person name="Aime M.C."/>
        </authorList>
    </citation>
    <scope>NUCLEOTIDE SEQUENCE [LARGE SCALE GENOMIC DNA]</scope>
    <source>
        <strain evidence="1 2">SA 807</strain>
    </source>
</reference>
<accession>A0ACD0P761</accession>
<gene>
    <name evidence="1" type="ORF">IE53DRAFT_85344</name>
</gene>
<proteinExistence type="predicted"/>
<dbReference type="EMBL" id="KZ819705">
    <property type="protein sequence ID" value="PWN53897.1"/>
    <property type="molecule type" value="Genomic_DNA"/>
</dbReference>
<keyword evidence="2" id="KW-1185">Reference proteome</keyword>